<evidence type="ECO:0000313" key="1">
    <source>
        <dbReference type="EMBL" id="KAJ8672086.1"/>
    </source>
</evidence>
<protein>
    <submittedName>
        <fullName evidence="1">Uncharacterized protein</fullName>
    </submittedName>
</protein>
<name>A0ACC2NN96_9HYME</name>
<reference evidence="1" key="1">
    <citation type="submission" date="2023-04" db="EMBL/GenBank/DDBJ databases">
        <title>A chromosome-level genome assembly of the parasitoid wasp Eretmocerus hayati.</title>
        <authorList>
            <person name="Zhong Y."/>
            <person name="Liu S."/>
            <person name="Liu Y."/>
        </authorList>
    </citation>
    <scope>NUCLEOTIDE SEQUENCE</scope>
    <source>
        <strain evidence="1">ZJU_SS_LIU_2023</strain>
    </source>
</reference>
<organism evidence="1 2">
    <name type="scientific">Eretmocerus hayati</name>
    <dbReference type="NCBI Taxonomy" id="131215"/>
    <lineage>
        <taxon>Eukaryota</taxon>
        <taxon>Metazoa</taxon>
        <taxon>Ecdysozoa</taxon>
        <taxon>Arthropoda</taxon>
        <taxon>Hexapoda</taxon>
        <taxon>Insecta</taxon>
        <taxon>Pterygota</taxon>
        <taxon>Neoptera</taxon>
        <taxon>Endopterygota</taxon>
        <taxon>Hymenoptera</taxon>
        <taxon>Apocrita</taxon>
        <taxon>Proctotrupomorpha</taxon>
        <taxon>Chalcidoidea</taxon>
        <taxon>Aphelinidae</taxon>
        <taxon>Aphelininae</taxon>
        <taxon>Eretmocerus</taxon>
    </lineage>
</organism>
<evidence type="ECO:0000313" key="2">
    <source>
        <dbReference type="Proteomes" id="UP001239111"/>
    </source>
</evidence>
<sequence>MASNEELARELAEALERDQAGAHAEAEFDVAVALLSLRDATRAQTQQFLHMQQQTTNALLAERRPASLPPNVQTAIRDFDGIEGPKQADAWIRELEIMKNVNSWSDLVAFNVAKAHLENAALKWYLTKAADIVNYNELLTSFKATFCASVSKGDELRLMLARVQGNKELLPDYVFDKIWLCNGLDMNPREIRDEIAVGLWAKDLANHLMSRGFDSTDSILPEMMRVEKFNTMRQERVAGKRQAPISSSAKFNGSRGNSSSSSSSSGSGGSAYSGDSVASDSASSALVNSTQRIKSELPKGEAGSANSSDRCINIKSKKCDVDVVPRMDEVYDFINHKSDENDVCGPSSTGASDEYCVSEFCDLYMNATRLFAEIDSYKLMIFEEVESIKSVNDSLVCVDNLIPFSTKEHAAVCFDILRDAKYLTMIDLAPDALLRDLTRFFIVHGTQQRNSVVAIPDEIVRKCDEKCLVIDKAFEYLCAPRFQDVYFTQSMAVTYFFDAMTVLRKMLVYCIDFTKNCLKFYLGVRKGVRMKEVPVVSDHQCSIHGRYAEVKMKQEVLILDSPL</sequence>
<gene>
    <name evidence="1" type="ORF">QAD02_003345</name>
</gene>
<dbReference type="EMBL" id="CM056743">
    <property type="protein sequence ID" value="KAJ8672086.1"/>
    <property type="molecule type" value="Genomic_DNA"/>
</dbReference>
<proteinExistence type="predicted"/>
<keyword evidence="2" id="KW-1185">Reference proteome</keyword>
<accession>A0ACC2NN96</accession>
<dbReference type="Proteomes" id="UP001239111">
    <property type="component" value="Chromosome 3"/>
</dbReference>
<comment type="caution">
    <text evidence="1">The sequence shown here is derived from an EMBL/GenBank/DDBJ whole genome shotgun (WGS) entry which is preliminary data.</text>
</comment>